<reference evidence="1" key="1">
    <citation type="submission" date="2014-09" db="EMBL/GenBank/DDBJ databases">
        <authorList>
            <person name="Magalhaes I.L.F."/>
            <person name="Oliveira U."/>
            <person name="Santos F.R."/>
            <person name="Vidigal T.H.D.A."/>
            <person name="Brescovit A.D."/>
            <person name="Santos A.J."/>
        </authorList>
    </citation>
    <scope>NUCLEOTIDE SEQUENCE</scope>
    <source>
        <tissue evidence="1">Shoot tissue taken approximately 20 cm above the soil surface</tissue>
    </source>
</reference>
<organism evidence="1">
    <name type="scientific">Arundo donax</name>
    <name type="common">Giant reed</name>
    <name type="synonym">Donax arundinaceus</name>
    <dbReference type="NCBI Taxonomy" id="35708"/>
    <lineage>
        <taxon>Eukaryota</taxon>
        <taxon>Viridiplantae</taxon>
        <taxon>Streptophyta</taxon>
        <taxon>Embryophyta</taxon>
        <taxon>Tracheophyta</taxon>
        <taxon>Spermatophyta</taxon>
        <taxon>Magnoliopsida</taxon>
        <taxon>Liliopsida</taxon>
        <taxon>Poales</taxon>
        <taxon>Poaceae</taxon>
        <taxon>PACMAD clade</taxon>
        <taxon>Arundinoideae</taxon>
        <taxon>Arundineae</taxon>
        <taxon>Arundo</taxon>
    </lineage>
</organism>
<protein>
    <submittedName>
        <fullName evidence="1">Uncharacterized protein</fullName>
    </submittedName>
</protein>
<evidence type="ECO:0000313" key="1">
    <source>
        <dbReference type="EMBL" id="JAD45080.1"/>
    </source>
</evidence>
<sequence length="41" mass="4932">MEGKIIFSPRWTSLHIMKRWRSVHIWLHISKSQDLEVINGT</sequence>
<name>A0A0A9A7V9_ARUDO</name>
<dbReference type="EMBL" id="GBRH01252815">
    <property type="protein sequence ID" value="JAD45080.1"/>
    <property type="molecule type" value="Transcribed_RNA"/>
</dbReference>
<reference evidence="1" key="2">
    <citation type="journal article" date="2015" name="Data Brief">
        <title>Shoot transcriptome of the giant reed, Arundo donax.</title>
        <authorList>
            <person name="Barrero R.A."/>
            <person name="Guerrero F.D."/>
            <person name="Moolhuijzen P."/>
            <person name="Goolsby J.A."/>
            <person name="Tidwell J."/>
            <person name="Bellgard S.E."/>
            <person name="Bellgard M.I."/>
        </authorList>
    </citation>
    <scope>NUCLEOTIDE SEQUENCE</scope>
    <source>
        <tissue evidence="1">Shoot tissue taken approximately 20 cm above the soil surface</tissue>
    </source>
</reference>
<dbReference type="AlphaFoldDB" id="A0A0A9A7V9"/>
<proteinExistence type="predicted"/>
<accession>A0A0A9A7V9</accession>